<evidence type="ECO:0000256" key="1">
    <source>
        <dbReference type="SAM" id="MobiDB-lite"/>
    </source>
</evidence>
<sequence length="176" mass="19586">MAKDGTNRGGRRPGAGRKKKSAIEKIEAGEAVSLILPEPADLVGVETPPVKEYLKAHQKCGIDLCAEEVFEDTWNWLAARGCEKLVSQNLVEQYAMSVARYIQCETAISDYGFLAKHPTTGAAMQSPYVAMSQNYIKQANQLWYQIMQVVKDNCTEAWSGQTPQDNMMELLLRKKG</sequence>
<protein>
    <submittedName>
        <fullName evidence="2">Terminase</fullName>
    </submittedName>
</protein>
<evidence type="ECO:0000313" key="3">
    <source>
        <dbReference type="Proteomes" id="UP000186758"/>
    </source>
</evidence>
<dbReference type="Pfam" id="PF05119">
    <property type="entry name" value="Terminase_4"/>
    <property type="match status" value="1"/>
</dbReference>
<dbReference type="Proteomes" id="UP000186758">
    <property type="component" value="Unassembled WGS sequence"/>
</dbReference>
<feature type="compositionally biased region" description="Basic residues" evidence="1">
    <location>
        <begin position="9"/>
        <end position="20"/>
    </location>
</feature>
<dbReference type="RefSeq" id="WP_075818689.1">
    <property type="nucleotide sequence ID" value="NZ_MPJZ01000057.1"/>
</dbReference>
<dbReference type="InterPro" id="IPR006448">
    <property type="entry name" value="Phage_term_ssu_P27"/>
</dbReference>
<reference evidence="2 3" key="1">
    <citation type="submission" date="2016-11" db="EMBL/GenBank/DDBJ databases">
        <title>Description of two novel members of the family Erysipelotrichaceae: Ileibacterium lipovorans gen. nov., sp. nov. and Dubosiella newyorkensis, gen. nov., sp. nov.</title>
        <authorList>
            <person name="Cox L.M."/>
            <person name="Sohn J."/>
            <person name="Tyrrell K.L."/>
            <person name="Citron D.M."/>
            <person name="Lawson P.A."/>
            <person name="Patel N.B."/>
            <person name="Iizumi T."/>
            <person name="Perez-Perez G.I."/>
            <person name="Goldstein E.J."/>
            <person name="Blaser M.J."/>
        </authorList>
    </citation>
    <scope>NUCLEOTIDE SEQUENCE [LARGE SCALE GENOMIC DNA]</scope>
    <source>
        <strain evidence="2 3">NYU-BL-K8</strain>
    </source>
</reference>
<comment type="caution">
    <text evidence="2">The sequence shown here is derived from an EMBL/GenBank/DDBJ whole genome shotgun (WGS) entry which is preliminary data.</text>
</comment>
<accession>A0A1Q9YJQ0</accession>
<gene>
    <name evidence="2" type="ORF">BO223_07255</name>
</gene>
<proteinExistence type="predicted"/>
<dbReference type="AlphaFoldDB" id="A0A1Q9YJQ0"/>
<evidence type="ECO:0000313" key="2">
    <source>
        <dbReference type="EMBL" id="OLU44723.1"/>
    </source>
</evidence>
<dbReference type="EMBL" id="MPJZ01000057">
    <property type="protein sequence ID" value="OLU44723.1"/>
    <property type="molecule type" value="Genomic_DNA"/>
</dbReference>
<name>A0A1Q9YJQ0_9FIRM</name>
<feature type="region of interest" description="Disordered" evidence="1">
    <location>
        <begin position="1"/>
        <end position="22"/>
    </location>
</feature>
<organism evidence="2 3">
    <name type="scientific">Faecalibaculum rodentium</name>
    <dbReference type="NCBI Taxonomy" id="1702221"/>
    <lineage>
        <taxon>Bacteria</taxon>
        <taxon>Bacillati</taxon>
        <taxon>Bacillota</taxon>
        <taxon>Erysipelotrichia</taxon>
        <taxon>Erysipelotrichales</taxon>
        <taxon>Erysipelotrichaceae</taxon>
        <taxon>Faecalibaculum</taxon>
    </lineage>
</organism>
<dbReference type="GeneID" id="82202434"/>